<dbReference type="PROSITE" id="PS00072">
    <property type="entry name" value="ACYL_COA_DH_1"/>
    <property type="match status" value="1"/>
</dbReference>
<keyword evidence="9" id="KW-1185">Reference proteome</keyword>
<feature type="domain" description="Acyl-CoA dehydrogenase/oxidase C-terminal" evidence="5">
    <location>
        <begin position="276"/>
        <end position="432"/>
    </location>
</feature>
<keyword evidence="4" id="KW-0274">FAD</keyword>
<proteinExistence type="inferred from homology"/>
<dbReference type="EMBL" id="JAUZQE010000013">
    <property type="protein sequence ID" value="MDR4125811.1"/>
    <property type="molecule type" value="Genomic_DNA"/>
</dbReference>
<dbReference type="InterPro" id="IPR009075">
    <property type="entry name" value="AcylCo_DH/oxidase_C"/>
</dbReference>
<dbReference type="SUPFAM" id="SSF56645">
    <property type="entry name" value="Acyl-CoA dehydrogenase NM domain-like"/>
    <property type="match status" value="1"/>
</dbReference>
<dbReference type="InterPro" id="IPR009100">
    <property type="entry name" value="AcylCoA_DH/oxidase_NM_dom_sf"/>
</dbReference>
<sequence length="540" mass="58046">MGWTTHAVTNQVPDLADYNLYAADTALQEAVAREGAQAAAPALSAYGRELGRARIIALAAEMNRAVPQLRAYDRQGRRTDDVVMHAGWHEFLHMGMAQGLHAPASVARAAAFLLHGQIEACTLCPLTMTSAAHVILARESWAEVLRVPLSGLEYDRADRPATEKRSMLIGMGLTEKQGGSDLRGTSTRAVRAEGDSGGYRLVGHKWFMSVPGADAHLVLAQLDGAPTCFYVPRWAPDGERNGVRVMQLKDKLGNRANASAEVEFHDAWGRLVAEPGRGIATLAEMAGYTRLDCALGSTALMRAALVQAMHHARHRLAFGRSLIRHALMRSVLADLALETEAAVALGLRLARAVGLGEAGTAFDRALARIVTPAAKFWVCKRAITMVAEAMEALGGNGYVETYPLARLYREAPVNSIWEGSGNVMCLDVLRAVKKHPDLTQALFDRLRAEAGGGDLLKRIAALQNQLQQPAEELEAAARKVAADLVVLMQAVLLHRHAPPLVADAFLYSRLAAGARLGVAGMAVPAAYHATLLERAWGGEV</sequence>
<accession>A0ABU1D619</accession>
<dbReference type="Pfam" id="PF02770">
    <property type="entry name" value="Acyl-CoA_dh_M"/>
    <property type="match status" value="1"/>
</dbReference>
<dbReference type="InterPro" id="IPR041504">
    <property type="entry name" value="AidB_N"/>
</dbReference>
<protein>
    <submittedName>
        <fullName evidence="8">Acyl-CoA dehydrogenase family protein</fullName>
    </submittedName>
</protein>
<feature type="domain" description="Adaptive response protein AidB N-terminal" evidence="7">
    <location>
        <begin position="10"/>
        <end position="144"/>
    </location>
</feature>
<dbReference type="InterPro" id="IPR006091">
    <property type="entry name" value="Acyl-CoA_Oxase/DH_mid-dom"/>
</dbReference>
<dbReference type="Gene3D" id="6.10.250.600">
    <property type="match status" value="1"/>
</dbReference>
<dbReference type="Proteomes" id="UP001232156">
    <property type="component" value="Unassembled WGS sequence"/>
</dbReference>
<dbReference type="Gene3D" id="1.20.140.10">
    <property type="entry name" value="Butyryl-CoA Dehydrogenase, subunit A, domain 3"/>
    <property type="match status" value="1"/>
</dbReference>
<dbReference type="InterPro" id="IPR006089">
    <property type="entry name" value="Acyl-CoA_DH_CS"/>
</dbReference>
<evidence type="ECO:0000256" key="3">
    <source>
        <dbReference type="ARBA" id="ARBA00022630"/>
    </source>
</evidence>
<gene>
    <name evidence="8" type="ORF">Q8947_07405</name>
</gene>
<evidence type="ECO:0000259" key="5">
    <source>
        <dbReference type="Pfam" id="PF00441"/>
    </source>
</evidence>
<reference evidence="8 9" key="1">
    <citation type="submission" date="2023-08" db="EMBL/GenBank/DDBJ databases">
        <title>Alcaligenaceae gen. nov., a novel taxon isolated from the sludge of Yixing Pesticide Factory.</title>
        <authorList>
            <person name="Ruan L."/>
        </authorList>
    </citation>
    <scope>NUCLEOTIDE SEQUENCE [LARGE SCALE GENOMIC DNA]</scope>
    <source>
        <strain evidence="8 9">LG-2</strain>
    </source>
</reference>
<dbReference type="InterPro" id="IPR036250">
    <property type="entry name" value="AcylCo_DH-like_C"/>
</dbReference>
<comment type="similarity">
    <text evidence="2">Belongs to the acyl-CoA dehydrogenase family.</text>
</comment>
<dbReference type="InterPro" id="IPR052904">
    <property type="entry name" value="Acyl-CoA_dehydrogenase-like"/>
</dbReference>
<comment type="caution">
    <text evidence="8">The sequence shown here is derived from an EMBL/GenBank/DDBJ whole genome shotgun (WGS) entry which is preliminary data.</text>
</comment>
<evidence type="ECO:0000313" key="8">
    <source>
        <dbReference type="EMBL" id="MDR4125811.1"/>
    </source>
</evidence>
<evidence type="ECO:0000256" key="1">
    <source>
        <dbReference type="ARBA" id="ARBA00001974"/>
    </source>
</evidence>
<dbReference type="RefSeq" id="WP_347286914.1">
    <property type="nucleotide sequence ID" value="NZ_JAUZQE010000013.1"/>
</dbReference>
<comment type="cofactor">
    <cofactor evidence="1">
        <name>FAD</name>
        <dbReference type="ChEBI" id="CHEBI:57692"/>
    </cofactor>
</comment>
<dbReference type="PANTHER" id="PTHR42707:SF3">
    <property type="entry name" value="ACYL-COA DEHYDROGENASE AIDB-RELATED"/>
    <property type="match status" value="1"/>
</dbReference>
<dbReference type="SUPFAM" id="SSF47203">
    <property type="entry name" value="Acyl-CoA dehydrogenase C-terminal domain-like"/>
    <property type="match status" value="1"/>
</dbReference>
<keyword evidence="3" id="KW-0285">Flavoprotein</keyword>
<dbReference type="Gene3D" id="2.40.110.20">
    <property type="match status" value="1"/>
</dbReference>
<name>A0ABU1D619_9BURK</name>
<dbReference type="Pfam" id="PF18158">
    <property type="entry name" value="AidB_N"/>
    <property type="match status" value="1"/>
</dbReference>
<evidence type="ECO:0000313" key="9">
    <source>
        <dbReference type="Proteomes" id="UP001232156"/>
    </source>
</evidence>
<feature type="domain" description="Acyl-CoA oxidase/dehydrogenase middle" evidence="6">
    <location>
        <begin position="171"/>
        <end position="266"/>
    </location>
</feature>
<evidence type="ECO:0000259" key="6">
    <source>
        <dbReference type="Pfam" id="PF02770"/>
    </source>
</evidence>
<organism evidence="8 9">
    <name type="scientific">Yanghanlia caeni</name>
    <dbReference type="NCBI Taxonomy" id="3064283"/>
    <lineage>
        <taxon>Bacteria</taxon>
        <taxon>Pseudomonadati</taxon>
        <taxon>Pseudomonadota</taxon>
        <taxon>Betaproteobacteria</taxon>
        <taxon>Burkholderiales</taxon>
        <taxon>Alcaligenaceae</taxon>
        <taxon>Yanghanlia</taxon>
    </lineage>
</organism>
<evidence type="ECO:0000256" key="4">
    <source>
        <dbReference type="ARBA" id="ARBA00022827"/>
    </source>
</evidence>
<dbReference type="Pfam" id="PF00441">
    <property type="entry name" value="Acyl-CoA_dh_1"/>
    <property type="match status" value="1"/>
</dbReference>
<evidence type="ECO:0000259" key="7">
    <source>
        <dbReference type="Pfam" id="PF18158"/>
    </source>
</evidence>
<evidence type="ECO:0000256" key="2">
    <source>
        <dbReference type="ARBA" id="ARBA00009347"/>
    </source>
</evidence>
<dbReference type="PANTHER" id="PTHR42707">
    <property type="entry name" value="ACYL-COA DEHYDROGENASE"/>
    <property type="match status" value="1"/>
</dbReference>